<dbReference type="PANTHER" id="PTHR35795:SF1">
    <property type="entry name" value="BIS(5'-NUCLEOSYL)-TETRAPHOSPHATASE, SYMMETRICAL"/>
    <property type="match status" value="1"/>
</dbReference>
<gene>
    <name evidence="8" type="ORF">A2462_04205</name>
</gene>
<reference evidence="8 9" key="1">
    <citation type="journal article" date="2016" name="Nat. Commun.">
        <title>Thousands of microbial genomes shed light on interconnected biogeochemical processes in an aquifer system.</title>
        <authorList>
            <person name="Anantharaman K."/>
            <person name="Brown C.T."/>
            <person name="Hug L.A."/>
            <person name="Sharon I."/>
            <person name="Castelle C.J."/>
            <person name="Probst A.J."/>
            <person name="Thomas B.C."/>
            <person name="Singh A."/>
            <person name="Wilkins M.J."/>
            <person name="Karaoz U."/>
            <person name="Brodie E.L."/>
            <person name="Williams K.H."/>
            <person name="Hubbard S.S."/>
            <person name="Banfield J.F."/>
        </authorList>
    </citation>
    <scope>NUCLEOTIDE SEQUENCE [LARGE SCALE GENOMIC DNA]</scope>
</reference>
<dbReference type="SMART" id="SM00471">
    <property type="entry name" value="HDc"/>
    <property type="match status" value="1"/>
</dbReference>
<evidence type="ECO:0000256" key="1">
    <source>
        <dbReference type="ARBA" id="ARBA00012506"/>
    </source>
</evidence>
<keyword evidence="3" id="KW-0547">Nucleotide-binding</keyword>
<dbReference type="AlphaFoldDB" id="A0A1F4TP35"/>
<accession>A0A1F4TP35</accession>
<keyword evidence="4" id="KW-0378">Hydrolase</keyword>
<dbReference type="GO" id="GO:0046872">
    <property type="term" value="F:metal ion binding"/>
    <property type="evidence" value="ECO:0007669"/>
    <property type="project" value="UniProtKB-KW"/>
</dbReference>
<evidence type="ECO:0000256" key="2">
    <source>
        <dbReference type="ARBA" id="ARBA00022723"/>
    </source>
</evidence>
<dbReference type="EC" id="3.6.1.41" evidence="1"/>
<dbReference type="InterPro" id="IPR006674">
    <property type="entry name" value="HD_domain"/>
</dbReference>
<dbReference type="GO" id="GO:0000166">
    <property type="term" value="F:nucleotide binding"/>
    <property type="evidence" value="ECO:0007669"/>
    <property type="project" value="UniProtKB-KW"/>
</dbReference>
<evidence type="ECO:0000259" key="7">
    <source>
        <dbReference type="SMART" id="SM00471"/>
    </source>
</evidence>
<comment type="catalytic activity">
    <reaction evidence="6">
        <text>P(1),P(4)-bis(5'-adenosyl) tetraphosphate + H2O = 2 ADP + 2 H(+)</text>
        <dbReference type="Rhea" id="RHEA:24252"/>
        <dbReference type="ChEBI" id="CHEBI:15377"/>
        <dbReference type="ChEBI" id="CHEBI:15378"/>
        <dbReference type="ChEBI" id="CHEBI:58141"/>
        <dbReference type="ChEBI" id="CHEBI:456216"/>
        <dbReference type="EC" id="3.6.1.41"/>
    </reaction>
</comment>
<dbReference type="InterPro" id="IPR005249">
    <property type="entry name" value="YqeK"/>
</dbReference>
<organism evidence="8 9">
    <name type="scientific">candidate division WOR-1 bacterium RIFOXYC2_FULL_41_25</name>
    <dbReference type="NCBI Taxonomy" id="1802586"/>
    <lineage>
        <taxon>Bacteria</taxon>
        <taxon>Bacillati</taxon>
        <taxon>Saganbacteria</taxon>
    </lineage>
</organism>
<dbReference type="PANTHER" id="PTHR35795">
    <property type="entry name" value="SLR1885 PROTEIN"/>
    <property type="match status" value="1"/>
</dbReference>
<dbReference type="NCBIfam" id="TIGR00488">
    <property type="entry name" value="bis(5'-nucleosyl)-tetraphosphatase (symmetrical) YqeK"/>
    <property type="match status" value="1"/>
</dbReference>
<evidence type="ECO:0000313" key="9">
    <source>
        <dbReference type="Proteomes" id="UP000177309"/>
    </source>
</evidence>
<proteinExistence type="predicted"/>
<keyword evidence="5" id="KW-0408">Iron</keyword>
<protein>
    <recommendedName>
        <fullName evidence="1">bis(5'-nucleosyl)-tetraphosphatase (symmetrical)</fullName>
        <ecNumber evidence="1">3.6.1.41</ecNumber>
    </recommendedName>
</protein>
<sequence>MLNRNTILKKLEKSLSPERFQHTLGVEKTAVKLAQQYGISVKSASLAALLHDYARKYSSQQLLQQAKKHKLKIGPLEKFEPKLLHAELSAVLAQKDFGIKSKPILSAIAKHTLGSPKMTTLEKIIYLADHIEEGRQFKGVNKIRKIAFNNLDRAIVESASNMLKFLTDNSLPVDPRTIKTRNYYLLSL</sequence>
<dbReference type="Pfam" id="PF01966">
    <property type="entry name" value="HD"/>
    <property type="match status" value="1"/>
</dbReference>
<dbReference type="InterPro" id="IPR051094">
    <property type="entry name" value="Diverse_Catalytic_Enzymes"/>
</dbReference>
<dbReference type="Proteomes" id="UP000177309">
    <property type="component" value="Unassembled WGS sequence"/>
</dbReference>
<dbReference type="Gene3D" id="1.10.3210.10">
    <property type="entry name" value="Hypothetical protein af1432"/>
    <property type="match status" value="1"/>
</dbReference>
<name>A0A1F4TP35_UNCSA</name>
<feature type="domain" description="HD/PDEase" evidence="7">
    <location>
        <begin position="15"/>
        <end position="143"/>
    </location>
</feature>
<evidence type="ECO:0000256" key="4">
    <source>
        <dbReference type="ARBA" id="ARBA00022801"/>
    </source>
</evidence>
<comment type="caution">
    <text evidence="8">The sequence shown here is derived from an EMBL/GenBank/DDBJ whole genome shotgun (WGS) entry which is preliminary data.</text>
</comment>
<keyword evidence="2" id="KW-0479">Metal-binding</keyword>
<dbReference type="SUPFAM" id="SSF109604">
    <property type="entry name" value="HD-domain/PDEase-like"/>
    <property type="match status" value="1"/>
</dbReference>
<evidence type="ECO:0000313" key="8">
    <source>
        <dbReference type="EMBL" id="OGC34474.1"/>
    </source>
</evidence>
<dbReference type="InterPro" id="IPR003607">
    <property type="entry name" value="HD/PDEase_dom"/>
</dbReference>
<dbReference type="CDD" id="cd00077">
    <property type="entry name" value="HDc"/>
    <property type="match status" value="1"/>
</dbReference>
<dbReference type="EMBL" id="MEUI01000015">
    <property type="protein sequence ID" value="OGC34474.1"/>
    <property type="molecule type" value="Genomic_DNA"/>
</dbReference>
<evidence type="ECO:0000256" key="3">
    <source>
        <dbReference type="ARBA" id="ARBA00022741"/>
    </source>
</evidence>
<dbReference type="GO" id="GO:0008803">
    <property type="term" value="F:bis(5'-nucleosyl)-tetraphosphatase (symmetrical) activity"/>
    <property type="evidence" value="ECO:0007669"/>
    <property type="project" value="UniProtKB-EC"/>
</dbReference>
<evidence type="ECO:0000256" key="6">
    <source>
        <dbReference type="ARBA" id="ARBA00049417"/>
    </source>
</evidence>
<evidence type="ECO:0000256" key="5">
    <source>
        <dbReference type="ARBA" id="ARBA00023004"/>
    </source>
</evidence>